<protein>
    <submittedName>
        <fullName evidence="1">Uncharacterized protein</fullName>
    </submittedName>
</protein>
<evidence type="ECO:0000313" key="1">
    <source>
        <dbReference type="EMBL" id="UWZ51532.1"/>
    </source>
</evidence>
<dbReference type="OrthoDB" id="9792527at2"/>
<name>A0A9Q9ICK1_9ACTN</name>
<dbReference type="AlphaFoldDB" id="A0A9Q9ICK1"/>
<dbReference type="EMBL" id="CP073767">
    <property type="protein sequence ID" value="UWZ51532.1"/>
    <property type="molecule type" value="Genomic_DNA"/>
</dbReference>
<keyword evidence="2" id="KW-1185">Reference proteome</keyword>
<organism evidence="1 2">
    <name type="scientific">Dactylosporangium aurantiacum</name>
    <dbReference type="NCBI Taxonomy" id="35754"/>
    <lineage>
        <taxon>Bacteria</taxon>
        <taxon>Bacillati</taxon>
        <taxon>Actinomycetota</taxon>
        <taxon>Actinomycetes</taxon>
        <taxon>Micromonosporales</taxon>
        <taxon>Micromonosporaceae</taxon>
        <taxon>Dactylosporangium</taxon>
    </lineage>
</organism>
<evidence type="ECO:0000313" key="2">
    <source>
        <dbReference type="Proteomes" id="UP001058003"/>
    </source>
</evidence>
<dbReference type="Proteomes" id="UP001058003">
    <property type="component" value="Chromosome"/>
</dbReference>
<dbReference type="KEGG" id="daur:Daura_32930"/>
<gene>
    <name evidence="1" type="ORF">Daura_32930</name>
</gene>
<proteinExistence type="predicted"/>
<sequence>MAWGDRHEAAEGPPMRLRHDGCGHAADARVTCGHCGGELHLDNVTVLPGPGGRDAPGTTVVAERLLRRGLGGTSAG</sequence>
<dbReference type="Gene3D" id="1.10.10.10">
    <property type="entry name" value="Winged helix-like DNA-binding domain superfamily/Winged helix DNA-binding domain"/>
    <property type="match status" value="1"/>
</dbReference>
<dbReference type="InterPro" id="IPR036388">
    <property type="entry name" value="WH-like_DNA-bd_sf"/>
</dbReference>
<accession>A0A9Q9ICK1</accession>
<reference evidence="1" key="1">
    <citation type="submission" date="2021-04" db="EMBL/GenBank/DDBJ databases">
        <title>Dactylosporangium aurantiacum NRRL B-8018 full assembly.</title>
        <authorList>
            <person name="Hartkoorn R.C."/>
            <person name="Beaudoing E."/>
            <person name="Hot D."/>
        </authorList>
    </citation>
    <scope>NUCLEOTIDE SEQUENCE</scope>
    <source>
        <strain evidence="1">NRRL B-8018</strain>
    </source>
</reference>
<dbReference type="RefSeq" id="WP_052386668.1">
    <property type="nucleotide sequence ID" value="NZ_CP073767.1"/>
</dbReference>